<evidence type="ECO:0000313" key="2">
    <source>
        <dbReference type="Proteomes" id="UP001375539"/>
    </source>
</evidence>
<gene>
    <name evidence="1" type="ORF">WKI58_37170</name>
</gene>
<sequence>MARCQGCDHVVLRMVRGRDAVWLDMRGTVALAIPVNGDGP</sequence>
<dbReference type="EMBL" id="JBBKAI010000002">
    <property type="protein sequence ID" value="MEJ8662060.1"/>
    <property type="molecule type" value="Genomic_DNA"/>
</dbReference>
<dbReference type="Proteomes" id="UP001375539">
    <property type="component" value="Unassembled WGS sequence"/>
</dbReference>
<name>A0ACC6QUX1_9ACTN</name>
<protein>
    <submittedName>
        <fullName evidence="1">DUF6510 family protein</fullName>
    </submittedName>
</protein>
<proteinExistence type="predicted"/>
<comment type="caution">
    <text evidence="1">The sequence shown here is derived from an EMBL/GenBank/DDBJ whole genome shotgun (WGS) entry which is preliminary data.</text>
</comment>
<evidence type="ECO:0000313" key="1">
    <source>
        <dbReference type="EMBL" id="MEJ8662060.1"/>
    </source>
</evidence>
<keyword evidence="2" id="KW-1185">Reference proteome</keyword>
<reference evidence="1" key="1">
    <citation type="submission" date="2024-03" db="EMBL/GenBank/DDBJ databases">
        <title>Novel Streptomyces species of biotechnological and ecological value are a feature of Machair soil.</title>
        <authorList>
            <person name="Prole J.R."/>
            <person name="Goodfellow M."/>
            <person name="Allenby N."/>
            <person name="Ward A.C."/>
        </authorList>
    </citation>
    <scope>NUCLEOTIDE SEQUENCE</scope>
    <source>
        <strain evidence="1">MS1.AVA.4</strain>
    </source>
</reference>
<accession>A0ACC6QUX1</accession>
<organism evidence="1 2">
    <name type="scientific">Streptomyces pratisoli</name>
    <dbReference type="NCBI Taxonomy" id="3139917"/>
    <lineage>
        <taxon>Bacteria</taxon>
        <taxon>Bacillati</taxon>
        <taxon>Actinomycetota</taxon>
        <taxon>Actinomycetes</taxon>
        <taxon>Kitasatosporales</taxon>
        <taxon>Streptomycetaceae</taxon>
        <taxon>Streptomyces</taxon>
    </lineage>
</organism>